<dbReference type="EMBL" id="UOFI01000014">
    <property type="protein sequence ID" value="VAW61623.1"/>
    <property type="molecule type" value="Genomic_DNA"/>
</dbReference>
<keyword evidence="5" id="KW-1003">Cell membrane</keyword>
<gene>
    <name evidence="12" type="ORF">MNBD_GAMMA09-3836</name>
</gene>
<dbReference type="InterPro" id="IPR023632">
    <property type="entry name" value="ATP_synth_F1_gsu_CS"/>
</dbReference>
<dbReference type="Gene3D" id="3.40.1380.10">
    <property type="match status" value="1"/>
</dbReference>
<evidence type="ECO:0000256" key="11">
    <source>
        <dbReference type="ARBA" id="ARBA00023310"/>
    </source>
</evidence>
<keyword evidence="11" id="KW-0066">ATP synthesis</keyword>
<evidence type="ECO:0000256" key="3">
    <source>
        <dbReference type="ARBA" id="ARBA00007681"/>
    </source>
</evidence>
<keyword evidence="7" id="KW-0375">Hydrogen ion transport</keyword>
<dbReference type="InterPro" id="IPR035968">
    <property type="entry name" value="ATP_synth_F1_ATPase_gsu"/>
</dbReference>
<dbReference type="NCBIfam" id="NF004144">
    <property type="entry name" value="PRK05621.1-1"/>
    <property type="match status" value="1"/>
</dbReference>
<evidence type="ECO:0000256" key="6">
    <source>
        <dbReference type="ARBA" id="ARBA00022519"/>
    </source>
</evidence>
<comment type="similarity">
    <text evidence="3">Belongs to the ATPase gamma chain family.</text>
</comment>
<evidence type="ECO:0000256" key="4">
    <source>
        <dbReference type="ARBA" id="ARBA00022448"/>
    </source>
</evidence>
<keyword evidence="10" id="KW-0139">CF(1)</keyword>
<dbReference type="AlphaFoldDB" id="A0A3B0XB60"/>
<keyword evidence="6" id="KW-0997">Cell inner membrane</keyword>
<dbReference type="Pfam" id="PF00231">
    <property type="entry name" value="ATP-synt"/>
    <property type="match status" value="1"/>
</dbReference>
<evidence type="ECO:0000256" key="7">
    <source>
        <dbReference type="ARBA" id="ARBA00022781"/>
    </source>
</evidence>
<dbReference type="InterPro" id="IPR000131">
    <property type="entry name" value="ATP_synth_F1_gsu"/>
</dbReference>
<proteinExistence type="inferred from homology"/>
<sequence>MSGAKEIRGKIKSIKNTQKITKAMEMVAASKMRKAQERMQASRPYAEKMRNVIAHLHQAHAEIKHPYMVERELKRVGYIIVTSDRGLCGGLNVNLFKKTINEMKAHHDNGVEIDVVPIGRKAVDFFKRHNGNVVAHASQLGDAPRIQELIGSIKVMLDAFTEGKIDALYLISNEFVNTMTQQPTTLQILPVSGTDDEKLKHHWDYIYEPDSKEVLDGLLMRFVESQVYQGVVENIACEMSARMVAMKSATDNANDIIGELETVYNKARQAAITQEISEIVAGASAV</sequence>
<dbReference type="CDD" id="cd12151">
    <property type="entry name" value="F1-ATPase_gamma"/>
    <property type="match status" value="1"/>
</dbReference>
<keyword evidence="9" id="KW-0472">Membrane</keyword>
<evidence type="ECO:0000256" key="1">
    <source>
        <dbReference type="ARBA" id="ARBA00003456"/>
    </source>
</evidence>
<organism evidence="12">
    <name type="scientific">hydrothermal vent metagenome</name>
    <dbReference type="NCBI Taxonomy" id="652676"/>
    <lineage>
        <taxon>unclassified sequences</taxon>
        <taxon>metagenomes</taxon>
        <taxon>ecological metagenomes</taxon>
    </lineage>
</organism>
<dbReference type="GO" id="GO:0016787">
    <property type="term" value="F:hydrolase activity"/>
    <property type="evidence" value="ECO:0007669"/>
    <property type="project" value="UniProtKB-KW"/>
</dbReference>
<protein>
    <submittedName>
        <fullName evidence="12">ATP synthase gamma chain</fullName>
        <ecNumber evidence="12">3.6.3.14</ecNumber>
    </submittedName>
</protein>
<evidence type="ECO:0000313" key="12">
    <source>
        <dbReference type="EMBL" id="VAW61623.1"/>
    </source>
</evidence>
<comment type="function">
    <text evidence="1">Produces ATP from ADP in the presence of a proton gradient across the membrane. The gamma chain is believed to be important in regulating ATPase activity and the flow of protons through the CF(0) complex.</text>
</comment>
<keyword evidence="12" id="KW-0378">Hydrolase</keyword>
<evidence type="ECO:0000256" key="9">
    <source>
        <dbReference type="ARBA" id="ARBA00023136"/>
    </source>
</evidence>
<dbReference type="PRINTS" id="PR00126">
    <property type="entry name" value="ATPASEGAMMA"/>
</dbReference>
<evidence type="ECO:0000256" key="5">
    <source>
        <dbReference type="ARBA" id="ARBA00022475"/>
    </source>
</evidence>
<dbReference type="PANTHER" id="PTHR11693:SF22">
    <property type="entry name" value="ATP SYNTHASE SUBUNIT GAMMA, MITOCHONDRIAL"/>
    <property type="match status" value="1"/>
</dbReference>
<dbReference type="Gene3D" id="1.10.287.80">
    <property type="entry name" value="ATP synthase, gamma subunit, helix hairpin domain"/>
    <property type="match status" value="1"/>
</dbReference>
<dbReference type="GO" id="GO:0046933">
    <property type="term" value="F:proton-transporting ATP synthase activity, rotational mechanism"/>
    <property type="evidence" value="ECO:0007669"/>
    <property type="project" value="InterPro"/>
</dbReference>
<dbReference type="FunFam" id="3.40.1380.10:FF:000006">
    <property type="entry name" value="ATP synthase gamma chain"/>
    <property type="match status" value="1"/>
</dbReference>
<dbReference type="NCBIfam" id="TIGR01146">
    <property type="entry name" value="ATPsyn_F1gamma"/>
    <property type="match status" value="1"/>
</dbReference>
<evidence type="ECO:0000256" key="2">
    <source>
        <dbReference type="ARBA" id="ARBA00004170"/>
    </source>
</evidence>
<dbReference type="FunFam" id="1.10.287.80:FF:000005">
    <property type="entry name" value="ATP synthase gamma chain"/>
    <property type="match status" value="2"/>
</dbReference>
<dbReference type="PROSITE" id="PS00153">
    <property type="entry name" value="ATPASE_GAMMA"/>
    <property type="match status" value="1"/>
</dbReference>
<accession>A0A3B0XB60</accession>
<keyword evidence="8" id="KW-0406">Ion transport</keyword>
<reference evidence="12" key="1">
    <citation type="submission" date="2018-06" db="EMBL/GenBank/DDBJ databases">
        <authorList>
            <person name="Zhirakovskaya E."/>
        </authorList>
    </citation>
    <scope>NUCLEOTIDE SEQUENCE</scope>
</reference>
<dbReference type="PANTHER" id="PTHR11693">
    <property type="entry name" value="ATP SYNTHASE GAMMA CHAIN"/>
    <property type="match status" value="1"/>
</dbReference>
<dbReference type="HAMAP" id="MF_00815">
    <property type="entry name" value="ATP_synth_gamma_bact"/>
    <property type="match status" value="1"/>
</dbReference>
<name>A0A3B0XB60_9ZZZZ</name>
<keyword evidence="4" id="KW-0813">Transport</keyword>
<dbReference type="GO" id="GO:0045259">
    <property type="term" value="C:proton-transporting ATP synthase complex"/>
    <property type="evidence" value="ECO:0007669"/>
    <property type="project" value="UniProtKB-KW"/>
</dbReference>
<evidence type="ECO:0000256" key="8">
    <source>
        <dbReference type="ARBA" id="ARBA00023065"/>
    </source>
</evidence>
<evidence type="ECO:0000256" key="10">
    <source>
        <dbReference type="ARBA" id="ARBA00023196"/>
    </source>
</evidence>
<comment type="subcellular location">
    <subcellularLocation>
        <location evidence="2">Membrane</location>
        <topology evidence="2">Peripheral membrane protein</topology>
    </subcellularLocation>
</comment>
<dbReference type="EC" id="3.6.3.14" evidence="12"/>
<dbReference type="SUPFAM" id="SSF52943">
    <property type="entry name" value="ATP synthase (F1-ATPase), gamma subunit"/>
    <property type="match status" value="1"/>
</dbReference>